<dbReference type="Pfam" id="PF05305">
    <property type="entry name" value="DUF732"/>
    <property type="match status" value="1"/>
</dbReference>
<dbReference type="InterPro" id="IPR007969">
    <property type="entry name" value="DUF732"/>
</dbReference>
<gene>
    <name evidence="4" type="ORF">GCM10022207_02800</name>
</gene>
<comment type="caution">
    <text evidence="4">The sequence shown here is derived from an EMBL/GenBank/DDBJ whole genome shotgun (WGS) entry which is preliminary data.</text>
</comment>
<keyword evidence="5" id="KW-1185">Reference proteome</keyword>
<protein>
    <recommendedName>
        <fullName evidence="3">DUF732 domain-containing protein</fullName>
    </recommendedName>
</protein>
<evidence type="ECO:0000256" key="2">
    <source>
        <dbReference type="SAM" id="SignalP"/>
    </source>
</evidence>
<dbReference type="Proteomes" id="UP001501563">
    <property type="component" value="Unassembled WGS sequence"/>
</dbReference>
<reference evidence="5" key="1">
    <citation type="journal article" date="2019" name="Int. J. Syst. Evol. Microbiol.">
        <title>The Global Catalogue of Microorganisms (GCM) 10K type strain sequencing project: providing services to taxonomists for standard genome sequencing and annotation.</title>
        <authorList>
            <consortium name="The Broad Institute Genomics Platform"/>
            <consortium name="The Broad Institute Genome Sequencing Center for Infectious Disease"/>
            <person name="Wu L."/>
            <person name="Ma J."/>
        </authorList>
    </citation>
    <scope>NUCLEOTIDE SEQUENCE [LARGE SCALE GENOMIC DNA]</scope>
    <source>
        <strain evidence="5">JCM 16578</strain>
    </source>
</reference>
<feature type="signal peptide" evidence="2">
    <location>
        <begin position="1"/>
        <end position="19"/>
    </location>
</feature>
<sequence>MAGALLAVLVLSGCTAAGDADTPDTSTPSSRVEINSTVSTATTSSADSGTDDGAGVPGVSGPDGPHRRAYLQTLETADQRLTADPDEAVDNGRNGCLDILQHKPGPTQIGNMQRRFSTQVPDLNPAAAQTVLAAARAYICPDA</sequence>
<name>A0ABP7JHY7_9ACTN</name>
<organism evidence="4 5">
    <name type="scientific">Streptomyces lannensis</name>
    <dbReference type="NCBI Taxonomy" id="766498"/>
    <lineage>
        <taxon>Bacteria</taxon>
        <taxon>Bacillati</taxon>
        <taxon>Actinomycetota</taxon>
        <taxon>Actinomycetes</taxon>
        <taxon>Kitasatosporales</taxon>
        <taxon>Streptomycetaceae</taxon>
        <taxon>Streptomyces</taxon>
    </lineage>
</organism>
<proteinExistence type="predicted"/>
<evidence type="ECO:0000259" key="3">
    <source>
        <dbReference type="Pfam" id="PF05305"/>
    </source>
</evidence>
<evidence type="ECO:0000313" key="4">
    <source>
        <dbReference type="EMBL" id="GAA3845541.1"/>
    </source>
</evidence>
<accession>A0ABP7JHY7</accession>
<feature type="domain" description="DUF732" evidence="3">
    <location>
        <begin position="68"/>
        <end position="142"/>
    </location>
</feature>
<feature type="region of interest" description="Disordered" evidence="1">
    <location>
        <begin position="16"/>
        <end position="66"/>
    </location>
</feature>
<dbReference type="EMBL" id="BAAAZA010000001">
    <property type="protein sequence ID" value="GAA3845541.1"/>
    <property type="molecule type" value="Genomic_DNA"/>
</dbReference>
<feature type="chain" id="PRO_5045038399" description="DUF732 domain-containing protein" evidence="2">
    <location>
        <begin position="20"/>
        <end position="143"/>
    </location>
</feature>
<evidence type="ECO:0000256" key="1">
    <source>
        <dbReference type="SAM" id="MobiDB-lite"/>
    </source>
</evidence>
<feature type="compositionally biased region" description="Polar residues" evidence="1">
    <location>
        <begin position="23"/>
        <end position="35"/>
    </location>
</feature>
<evidence type="ECO:0000313" key="5">
    <source>
        <dbReference type="Proteomes" id="UP001501563"/>
    </source>
</evidence>
<keyword evidence="2" id="KW-0732">Signal</keyword>
<feature type="compositionally biased region" description="Low complexity" evidence="1">
    <location>
        <begin position="36"/>
        <end position="54"/>
    </location>
</feature>